<proteinExistence type="predicted"/>
<keyword evidence="2" id="KW-1185">Reference proteome</keyword>
<sequence length="775" mass="87261">MLPINGVDDHRSNAGTATGVLFMPVNRTASPDSQKFRRAYLSCDTCRKKKSRCEPTQHRSSQCARCFREGKACNFTQRKPRKRLKNTHQQSATLDHGPQPHQTDLPEQNYVHGDLGHSSNSVVNSEVYIENDGDQPIQVSEDESRVNLFPTQSHATRCIVSTQLHNTADALDLLALTTGGETSDLQSVQERNDGLDAGATSMETARSEADEKLKFDQFLLVKKGIVTKEELIEYLDFYFQTLWPLRPLIPSHYAKRQRYADIADQEPVLLLTLTAISSRYHNLSGPNGEIRSERIHWRTWPWTQRYLQSALWGSSCTRTLGTVASMLIFIEWHCKAINTPGDFDDEIGLPVLTDSRSRGFNGRASDISNKARRNRTALLEDLNLVASAYRSNRMSWIMLSNAIALAQEGHYFDFDNETLQMKADDSSQAKLWQEWARLLCVFIHLADEHLTTRLGLDPLLPEKQKRVVLDRYSRIFSSSIHNSGLWDSYFDLTIEARKARETITDLRRSNVAVRPHDAISALEYIERNLDRWNVQRKVSEQGAEWLPRVCLDLEYQYLQFYSYAPATHILDSIRSGRSYGGELDMQAVSNLERLAQKATSASFDLLKTVVEVIEPSGSLRYMLVRYWLSIVAAGLFLLKASLGPSSFTTSSNEGARGASHSYVTLLLDTVQVLKTGSPDDTHTANRFAMLFEILIGASFSKEATQSRERSEVQAPTPGSQITNDNAPLLPTFENNVAPDSDAVLDFLDLFGPTADKDIFAGDISNLWGNLSRFDA</sequence>
<protein>
    <submittedName>
        <fullName evidence="1">Zinc finger transcriptional activator</fullName>
    </submittedName>
</protein>
<dbReference type="EMBL" id="JAPDRQ010000010">
    <property type="protein sequence ID" value="KAJ9663218.1"/>
    <property type="molecule type" value="Genomic_DNA"/>
</dbReference>
<name>A0ACC3AIZ7_9EURO</name>
<gene>
    <name evidence="1" type="primary">ARO80_1</name>
    <name evidence="1" type="ORF">H2198_000979</name>
</gene>
<accession>A0ACC3AIZ7</accession>
<organism evidence="1 2">
    <name type="scientific">Neophaeococcomyces mojaviensis</name>
    <dbReference type="NCBI Taxonomy" id="3383035"/>
    <lineage>
        <taxon>Eukaryota</taxon>
        <taxon>Fungi</taxon>
        <taxon>Dikarya</taxon>
        <taxon>Ascomycota</taxon>
        <taxon>Pezizomycotina</taxon>
        <taxon>Eurotiomycetes</taxon>
        <taxon>Chaetothyriomycetidae</taxon>
        <taxon>Chaetothyriales</taxon>
        <taxon>Chaetothyriales incertae sedis</taxon>
        <taxon>Neophaeococcomyces</taxon>
    </lineage>
</organism>
<reference evidence="1" key="1">
    <citation type="submission" date="2022-10" db="EMBL/GenBank/DDBJ databases">
        <title>Culturing micro-colonial fungi from biological soil crusts in the Mojave desert and describing Neophaeococcomyces mojavensis, and introducing the new genera and species Taxawa tesnikishii.</title>
        <authorList>
            <person name="Kurbessoian T."/>
            <person name="Stajich J.E."/>
        </authorList>
    </citation>
    <scope>NUCLEOTIDE SEQUENCE</scope>
    <source>
        <strain evidence="1">JES_112</strain>
    </source>
</reference>
<evidence type="ECO:0000313" key="2">
    <source>
        <dbReference type="Proteomes" id="UP001172386"/>
    </source>
</evidence>
<evidence type="ECO:0000313" key="1">
    <source>
        <dbReference type="EMBL" id="KAJ9663218.1"/>
    </source>
</evidence>
<dbReference type="Proteomes" id="UP001172386">
    <property type="component" value="Unassembled WGS sequence"/>
</dbReference>
<comment type="caution">
    <text evidence="1">The sequence shown here is derived from an EMBL/GenBank/DDBJ whole genome shotgun (WGS) entry which is preliminary data.</text>
</comment>